<keyword evidence="4" id="KW-0677">Repeat</keyword>
<dbReference type="Proteomes" id="UP000013776">
    <property type="component" value="Unassembled WGS sequence"/>
</dbReference>
<feature type="transmembrane region" description="Helical" evidence="9">
    <location>
        <begin position="182"/>
        <end position="199"/>
    </location>
</feature>
<dbReference type="FunFam" id="1.20.1280.290:FF:000006">
    <property type="entry name" value="mannose-P-dolichol utilization defect 1 protein"/>
    <property type="match status" value="1"/>
</dbReference>
<dbReference type="Gene3D" id="1.20.1280.290">
    <property type="match status" value="2"/>
</dbReference>
<accession>R4XAF8</accession>
<keyword evidence="11" id="KW-1185">Reference proteome</keyword>
<feature type="transmembrane region" description="Helical" evidence="9">
    <location>
        <begin position="239"/>
        <end position="257"/>
    </location>
</feature>
<protein>
    <recommendedName>
        <fullName evidence="8">Mannose-P-dolichol utilization defect 1 protein homolog</fullName>
    </recommendedName>
</protein>
<feature type="transmembrane region" description="Helical" evidence="9">
    <location>
        <begin position="126"/>
        <end position="148"/>
    </location>
</feature>
<keyword evidence="6 8" id="KW-0472">Membrane</keyword>
<evidence type="ECO:0000256" key="6">
    <source>
        <dbReference type="ARBA" id="ARBA00023136"/>
    </source>
</evidence>
<dbReference type="GO" id="GO:0016020">
    <property type="term" value="C:membrane"/>
    <property type="evidence" value="ECO:0007669"/>
    <property type="project" value="UniProtKB-SubCell"/>
</dbReference>
<dbReference type="AlphaFoldDB" id="R4XAF8"/>
<dbReference type="VEuPathDB" id="FungiDB:TAPDE_002793"/>
<evidence type="ECO:0000256" key="4">
    <source>
        <dbReference type="ARBA" id="ARBA00022737"/>
    </source>
</evidence>
<comment type="caution">
    <text evidence="10">The sequence shown here is derived from an EMBL/GenBank/DDBJ whole genome shotgun (WGS) entry which is preliminary data.</text>
</comment>
<dbReference type="SMART" id="SM00679">
    <property type="entry name" value="CTNS"/>
    <property type="match status" value="2"/>
</dbReference>
<dbReference type="OrthoDB" id="271506at2759"/>
<dbReference type="PANTHER" id="PTHR12226:SF2">
    <property type="entry name" value="MANNOSE-P-DOLICHOL UTILIZATION DEFECT 1 PROTEIN"/>
    <property type="match status" value="1"/>
</dbReference>
<evidence type="ECO:0000256" key="7">
    <source>
        <dbReference type="ARBA" id="ARBA00038475"/>
    </source>
</evidence>
<reference evidence="10 11" key="1">
    <citation type="journal article" date="2013" name="MBio">
        <title>Genome sequencing of the plant pathogen Taphrina deformans, the causal agent of peach leaf curl.</title>
        <authorList>
            <person name="Cisse O.H."/>
            <person name="Almeida J.M.G.C.F."/>
            <person name="Fonseca A."/>
            <person name="Kumar A.A."/>
            <person name="Salojaervi J."/>
            <person name="Overmyer K."/>
            <person name="Hauser P.M."/>
            <person name="Pagni M."/>
        </authorList>
    </citation>
    <scope>NUCLEOTIDE SEQUENCE [LARGE SCALE GENOMIC DNA]</scope>
    <source>
        <strain evidence="11">PYCC 5710 / ATCC 11124 / CBS 356.35 / IMI 108563 / JCM 9778 / NBRC 8474</strain>
    </source>
</reference>
<evidence type="ECO:0000256" key="9">
    <source>
        <dbReference type="SAM" id="Phobius"/>
    </source>
</evidence>
<dbReference type="PIRSF" id="PIRSF023381">
    <property type="entry name" value="MannP-dilichol_defect-1p"/>
    <property type="match status" value="1"/>
</dbReference>
<evidence type="ECO:0000313" key="11">
    <source>
        <dbReference type="Proteomes" id="UP000013776"/>
    </source>
</evidence>
<dbReference type="PANTHER" id="PTHR12226">
    <property type="entry name" value="MANNOSE-P-DOLICHOL UTILIZATION DEFECT 1 LEC35 -RELATED"/>
    <property type="match status" value="1"/>
</dbReference>
<feature type="transmembrane region" description="Helical" evidence="9">
    <location>
        <begin position="154"/>
        <end position="175"/>
    </location>
</feature>
<evidence type="ECO:0000256" key="8">
    <source>
        <dbReference type="PIRNR" id="PIRNR023381"/>
    </source>
</evidence>
<dbReference type="InterPro" id="IPR006603">
    <property type="entry name" value="PQ-loop_rpt"/>
</dbReference>
<evidence type="ECO:0000256" key="3">
    <source>
        <dbReference type="ARBA" id="ARBA00022692"/>
    </source>
</evidence>
<comment type="subcellular location">
    <subcellularLocation>
        <location evidence="1 8">Membrane</location>
        <topology evidence="1 8">Multi-pass membrane protein</topology>
    </subcellularLocation>
</comment>
<evidence type="ECO:0000256" key="2">
    <source>
        <dbReference type="ARBA" id="ARBA00022448"/>
    </source>
</evidence>
<evidence type="ECO:0000256" key="1">
    <source>
        <dbReference type="ARBA" id="ARBA00004141"/>
    </source>
</evidence>
<dbReference type="InterPro" id="IPR016817">
    <property type="entry name" value="MannP-dilichol_defect-1"/>
</dbReference>
<organism evidence="10 11">
    <name type="scientific">Taphrina deformans (strain PYCC 5710 / ATCC 11124 / CBS 356.35 / IMI 108563 / JCM 9778 / NBRC 8474)</name>
    <name type="common">Peach leaf curl fungus</name>
    <name type="synonym">Lalaria deformans</name>
    <dbReference type="NCBI Taxonomy" id="1097556"/>
    <lineage>
        <taxon>Eukaryota</taxon>
        <taxon>Fungi</taxon>
        <taxon>Dikarya</taxon>
        <taxon>Ascomycota</taxon>
        <taxon>Taphrinomycotina</taxon>
        <taxon>Taphrinomycetes</taxon>
        <taxon>Taphrinales</taxon>
        <taxon>Taphrinaceae</taxon>
        <taxon>Taphrina</taxon>
    </lineage>
</organism>
<name>R4XAF8_TAPDE</name>
<sequence length="307" mass="33683">MRLQNQRDSTYILKTTYDTSPDLQSFLLSEHIESLQNIYLVNRWIDTSMDILKSYTRALPSFIKDPAISILGSQKCYKSLVEDLNYNDIACLKLGVSKALGVGIVAGGSIVKVPQILKLVNSGSSAGISVLSYILETTAFLITLGYNVRQGFPFSTYGESAFIAIQNVFITLLALHYGKQNSAAAVTVVAIGAALYALFSHGGITFQTLQYLQTLTIPIALGSKIPQIFTIFKNKSTGQLSAFAVFNYLIGSLARIYTTVTEVNDPLIFWGFLLSTGLNAVLVAQMLYYWNSKPASAQRLKNKKKAI</sequence>
<keyword evidence="3 8" id="KW-0812">Transmembrane</keyword>
<keyword evidence="5 8" id="KW-1133">Transmembrane helix</keyword>
<evidence type="ECO:0000313" key="10">
    <source>
        <dbReference type="EMBL" id="CCG82804.1"/>
    </source>
</evidence>
<comment type="similarity">
    <text evidence="7 8">Belongs to the MPDU1 (TC 2.A.43.3) family.</text>
</comment>
<gene>
    <name evidence="10" type="ORF">TAPDE_002793</name>
</gene>
<proteinExistence type="inferred from homology"/>
<dbReference type="eggNOG" id="KOG3211">
    <property type="taxonomic scope" value="Eukaryota"/>
</dbReference>
<evidence type="ECO:0000256" key="5">
    <source>
        <dbReference type="ARBA" id="ARBA00022989"/>
    </source>
</evidence>
<dbReference type="EMBL" id="CAHR02000103">
    <property type="protein sequence ID" value="CCG82804.1"/>
    <property type="molecule type" value="Genomic_DNA"/>
</dbReference>
<keyword evidence="2" id="KW-0813">Transport</keyword>
<feature type="transmembrane region" description="Helical" evidence="9">
    <location>
        <begin position="269"/>
        <end position="290"/>
    </location>
</feature>
<dbReference type="Pfam" id="PF04193">
    <property type="entry name" value="PQ-loop"/>
    <property type="match status" value="2"/>
</dbReference>
<dbReference type="STRING" id="1097556.R4XAF8"/>